<accession>A0A2K9ELF0</accession>
<dbReference type="PANTHER" id="PTHR11138">
    <property type="entry name" value="METHIONYL-TRNA FORMYLTRANSFERASE"/>
    <property type="match status" value="1"/>
</dbReference>
<proteinExistence type="predicted"/>
<dbReference type="Pfam" id="PF00551">
    <property type="entry name" value="Formyl_trans_N"/>
    <property type="match status" value="1"/>
</dbReference>
<reference evidence="2 3" key="1">
    <citation type="submission" date="2017-12" db="EMBL/GenBank/DDBJ databases">
        <title>Complete genome sequence of Herbivorax saccincola GGR1, a novel Cellulosome-producing hydrolytic bacterium in a thermophilic biogas plant, established by Illumina and Nanopore MinION sequencing.</title>
        <authorList>
            <person name="Pechtl A."/>
            <person name="Ruckert C."/>
            <person name="Koeck D.E."/>
            <person name="Maus I."/>
            <person name="Winkler A."/>
            <person name="Kalinowski J."/>
            <person name="Puhler A."/>
            <person name="Schwarz W.W."/>
            <person name="Zverlov V.V."/>
            <person name="Schluter A."/>
            <person name="Liebl W."/>
        </authorList>
    </citation>
    <scope>NUCLEOTIDE SEQUENCE [LARGE SCALE GENOMIC DNA]</scope>
    <source>
        <strain evidence="3">SR1</strain>
    </source>
</reference>
<feature type="domain" description="Formyl transferase N-terminal" evidence="1">
    <location>
        <begin position="43"/>
        <end position="131"/>
    </location>
</feature>
<protein>
    <submittedName>
        <fullName evidence="2">Bifunctional polymyxin resistance protein ArnA</fullName>
    </submittedName>
</protein>
<dbReference type="Gene3D" id="3.10.25.20">
    <property type="match status" value="1"/>
</dbReference>
<dbReference type="KEGG" id="hsc:HVS_01470"/>
<gene>
    <name evidence="2" type="primary">arnA</name>
    <name evidence="2" type="ORF">HVS_01470</name>
</gene>
<dbReference type="InterPro" id="IPR002376">
    <property type="entry name" value="Formyl_transf_N"/>
</dbReference>
<dbReference type="RefSeq" id="WP_101298680.1">
    <property type="nucleotide sequence ID" value="NZ_CP025197.1"/>
</dbReference>
<dbReference type="EMBL" id="CP025197">
    <property type="protein sequence ID" value="AUG56260.1"/>
    <property type="molecule type" value="Genomic_DNA"/>
</dbReference>
<dbReference type="SUPFAM" id="SSF53328">
    <property type="entry name" value="Formyltransferase"/>
    <property type="match status" value="1"/>
</dbReference>
<dbReference type="GO" id="GO:0004479">
    <property type="term" value="F:methionyl-tRNA formyltransferase activity"/>
    <property type="evidence" value="ECO:0007669"/>
    <property type="project" value="TreeGrafter"/>
</dbReference>
<dbReference type="Proteomes" id="UP000233534">
    <property type="component" value="Chromosome"/>
</dbReference>
<dbReference type="GO" id="GO:0005829">
    <property type="term" value="C:cytosol"/>
    <property type="evidence" value="ECO:0007669"/>
    <property type="project" value="TreeGrafter"/>
</dbReference>
<evidence type="ECO:0000259" key="1">
    <source>
        <dbReference type="Pfam" id="PF00551"/>
    </source>
</evidence>
<keyword evidence="3" id="KW-1185">Reference proteome</keyword>
<dbReference type="PANTHER" id="PTHR11138:SF5">
    <property type="entry name" value="METHIONYL-TRNA FORMYLTRANSFERASE, MITOCHONDRIAL"/>
    <property type="match status" value="1"/>
</dbReference>
<dbReference type="AlphaFoldDB" id="A0A2K9ELF0"/>
<dbReference type="InterPro" id="IPR011034">
    <property type="entry name" value="Formyl_transferase-like_C_sf"/>
</dbReference>
<dbReference type="InterPro" id="IPR036477">
    <property type="entry name" value="Formyl_transf_N_sf"/>
</dbReference>
<evidence type="ECO:0000313" key="2">
    <source>
        <dbReference type="EMBL" id="AUG56260.1"/>
    </source>
</evidence>
<dbReference type="Gene3D" id="3.40.50.170">
    <property type="entry name" value="Formyl transferase, N-terminal domain"/>
    <property type="match status" value="1"/>
</dbReference>
<sequence length="213" mass="24892">MLNITLLCDNPDSWIVPYLLQLKDEIQKRGHLVSFINNYKDIKKGDIACFLGCEKIIPLEYLSLNRNNLVVHESDLPKGKGWSPLTWMILEGKNRIPITLFEAAKNVDSGDIYLQDYIELDGTELLSEIKHLQGKKTNELILKFIDNYSKMQGKPQEGEESFYRKRTPKDSELDINKTIDEQFNLLRVVDNEKYPAFFYKNGHKYILKIYKDK</sequence>
<organism evidence="2 3">
    <name type="scientific">Acetivibrio saccincola</name>
    <dbReference type="NCBI Taxonomy" id="1677857"/>
    <lineage>
        <taxon>Bacteria</taxon>
        <taxon>Bacillati</taxon>
        <taxon>Bacillota</taxon>
        <taxon>Clostridia</taxon>
        <taxon>Eubacteriales</taxon>
        <taxon>Oscillospiraceae</taxon>
        <taxon>Acetivibrio</taxon>
    </lineage>
</organism>
<dbReference type="SUPFAM" id="SSF50486">
    <property type="entry name" value="FMT C-terminal domain-like"/>
    <property type="match status" value="1"/>
</dbReference>
<evidence type="ECO:0000313" key="3">
    <source>
        <dbReference type="Proteomes" id="UP000233534"/>
    </source>
</evidence>
<name>A0A2K9ELF0_9FIRM</name>